<reference evidence="4" key="1">
    <citation type="journal article" date="2019" name="Int. J. Syst. Evol. Microbiol.">
        <title>The Global Catalogue of Microorganisms (GCM) 10K type strain sequencing project: providing services to taxonomists for standard genome sequencing and annotation.</title>
        <authorList>
            <consortium name="The Broad Institute Genomics Platform"/>
            <consortium name="The Broad Institute Genome Sequencing Center for Infectious Disease"/>
            <person name="Wu L."/>
            <person name="Ma J."/>
        </authorList>
    </citation>
    <scope>NUCLEOTIDE SEQUENCE [LARGE SCALE GENOMIC DNA]</scope>
    <source>
        <strain evidence="4">CGMCC 4.7246</strain>
    </source>
</reference>
<evidence type="ECO:0000256" key="1">
    <source>
        <dbReference type="SAM" id="MobiDB-lite"/>
    </source>
</evidence>
<feature type="transmembrane region" description="Helical" evidence="2">
    <location>
        <begin position="89"/>
        <end position="109"/>
    </location>
</feature>
<proteinExistence type="predicted"/>
<accession>A0ABW1P8X3</accession>
<sequence length="241" mass="26146">MARIGPPPGRRRSRAGPGVRPGPPDGPLSAPVTSSTPVPGWWMWRPGADRAPTARAVRGRVRRARARALLVPAALSTGALAVLGPSPWWSVGLACAPVLVVGLAAALPVRVDDRRLARAAPATDVVHVLQFTDPEQRRRATRMCGHFDTVRGLDARWVARVEHQLWRALVALRDSQAARESLRRVANRPGLAGELAEETRELGGLDRRVDRFADALRVLSEELDPDLSDSALRRVASLDPL</sequence>
<dbReference type="Proteomes" id="UP001596220">
    <property type="component" value="Unassembled WGS sequence"/>
</dbReference>
<name>A0ABW1P8X3_9PSEU</name>
<evidence type="ECO:0000256" key="2">
    <source>
        <dbReference type="SAM" id="Phobius"/>
    </source>
</evidence>
<keyword evidence="2" id="KW-0812">Transmembrane</keyword>
<evidence type="ECO:0000313" key="3">
    <source>
        <dbReference type="EMBL" id="MFC6091861.1"/>
    </source>
</evidence>
<feature type="region of interest" description="Disordered" evidence="1">
    <location>
        <begin position="1"/>
        <end position="34"/>
    </location>
</feature>
<keyword evidence="2" id="KW-1133">Transmembrane helix</keyword>
<protein>
    <submittedName>
        <fullName evidence="3">Uncharacterized protein</fullName>
    </submittedName>
</protein>
<comment type="caution">
    <text evidence="3">The sequence shown here is derived from an EMBL/GenBank/DDBJ whole genome shotgun (WGS) entry which is preliminary data.</text>
</comment>
<dbReference type="RefSeq" id="WP_380638161.1">
    <property type="nucleotide sequence ID" value="NZ_JBHSQO010000022.1"/>
</dbReference>
<keyword evidence="2" id="KW-0472">Membrane</keyword>
<gene>
    <name evidence="3" type="ORF">ACFP3R_21545</name>
</gene>
<keyword evidence="4" id="KW-1185">Reference proteome</keyword>
<dbReference type="EMBL" id="JBHSQO010000022">
    <property type="protein sequence ID" value="MFC6091861.1"/>
    <property type="molecule type" value="Genomic_DNA"/>
</dbReference>
<organism evidence="3 4">
    <name type="scientific">Saccharothrix lopnurensis</name>
    <dbReference type="NCBI Taxonomy" id="1670621"/>
    <lineage>
        <taxon>Bacteria</taxon>
        <taxon>Bacillati</taxon>
        <taxon>Actinomycetota</taxon>
        <taxon>Actinomycetes</taxon>
        <taxon>Pseudonocardiales</taxon>
        <taxon>Pseudonocardiaceae</taxon>
        <taxon>Saccharothrix</taxon>
    </lineage>
</organism>
<feature type="transmembrane region" description="Helical" evidence="2">
    <location>
        <begin position="64"/>
        <end position="83"/>
    </location>
</feature>
<evidence type="ECO:0000313" key="4">
    <source>
        <dbReference type="Proteomes" id="UP001596220"/>
    </source>
</evidence>